<gene>
    <name evidence="3" type="ORF">SAMN05443637_13083</name>
</gene>
<evidence type="ECO:0000256" key="1">
    <source>
        <dbReference type="SAM" id="Coils"/>
    </source>
</evidence>
<dbReference type="AlphaFoldDB" id="A0A1M7AYZ0"/>
<feature type="coiled-coil region" evidence="1">
    <location>
        <begin position="367"/>
        <end position="397"/>
    </location>
</feature>
<sequence>MSVVEYRPEQQLAARPLPIGRFVAAELVDAYKVRYVRTPAGARRYGVPIGFPIPVGRKVKPKKGRRRGRKEKPTAAPTRTPGGSSSETTTRSRGGSTERDTRPATEQRTAPVGGRDTRPAPQRTPAPDRAPQQRDDRDDVAVRYRDTAREAVDNPDDAERVRQIRDQIATDLARDFPDTSQRDRDLAAEMIMRDALTSSDTDNSYSPPGRGSRLAVAALARKQRAATDTRTVDEQIADARDRVGDPQLFGQNPNDPSLLDLASDGGPGEHTLRQLEAVRDAGAAISAEADRRLADRQARADALRERMLGLRQKVDADARQFNQDVRRAWREEMGGDPPEGLVETLAADPDVQASDFPGAPDGTAEFLDRHRGRAAELREQRSQVARQMQQMIQLQRAAGQDRADVLREVLLEQRPMGPWQGRGIDYDLDGNLDADRAASVTEAISVAQESFPSDWIDALNAVPKKLSVTSTSARANYSLGTHRVDGGSYRDPDRRADVMLHELSHAMEASNNHLERAEWGFLFQRVTRSGTPGNRTFDSKSDIYEGTFERGYRDDLFQHYSGKRYVDYGVGSHEVLSTGMEDLLGRGTARGRYVDPDFEHWLLGTLALL</sequence>
<name>A0A1M7AYZ0_PSETH</name>
<dbReference type="RefSeq" id="WP_073460428.1">
    <property type="nucleotide sequence ID" value="NZ_FRAP01000030.1"/>
</dbReference>
<dbReference type="Proteomes" id="UP000184363">
    <property type="component" value="Unassembled WGS sequence"/>
</dbReference>
<dbReference type="STRING" id="1848.SAMN05443637_13083"/>
<evidence type="ECO:0000313" key="4">
    <source>
        <dbReference type="Proteomes" id="UP000184363"/>
    </source>
</evidence>
<keyword evidence="4" id="KW-1185">Reference proteome</keyword>
<feature type="compositionally biased region" description="Low complexity" evidence="2">
    <location>
        <begin position="77"/>
        <end position="95"/>
    </location>
</feature>
<dbReference type="OrthoDB" id="3197444at2"/>
<evidence type="ECO:0000256" key="2">
    <source>
        <dbReference type="SAM" id="MobiDB-lite"/>
    </source>
</evidence>
<feature type="coiled-coil region" evidence="1">
    <location>
        <begin position="286"/>
        <end position="313"/>
    </location>
</feature>
<keyword evidence="1" id="KW-0175">Coiled coil</keyword>
<feature type="compositionally biased region" description="Basic residues" evidence="2">
    <location>
        <begin position="57"/>
        <end position="70"/>
    </location>
</feature>
<evidence type="ECO:0000313" key="3">
    <source>
        <dbReference type="EMBL" id="SHL47931.1"/>
    </source>
</evidence>
<accession>A0A1M7AYZ0</accession>
<feature type="compositionally biased region" description="Basic and acidic residues" evidence="2">
    <location>
        <begin position="96"/>
        <end position="105"/>
    </location>
</feature>
<dbReference type="EMBL" id="FRAP01000030">
    <property type="protein sequence ID" value="SHL47931.1"/>
    <property type="molecule type" value="Genomic_DNA"/>
</dbReference>
<reference evidence="3 4" key="1">
    <citation type="submission" date="2016-11" db="EMBL/GenBank/DDBJ databases">
        <authorList>
            <person name="Jaros S."/>
            <person name="Januszkiewicz K."/>
            <person name="Wedrychowicz H."/>
        </authorList>
    </citation>
    <scope>NUCLEOTIDE SEQUENCE [LARGE SCALE GENOMIC DNA]</scope>
    <source>
        <strain evidence="3 4">DSM 43832</strain>
    </source>
</reference>
<proteinExistence type="predicted"/>
<feature type="region of interest" description="Disordered" evidence="2">
    <location>
        <begin position="44"/>
        <end position="139"/>
    </location>
</feature>
<protein>
    <submittedName>
        <fullName evidence="3">Uncharacterized protein</fullName>
    </submittedName>
</protein>
<organism evidence="3 4">
    <name type="scientific">Pseudonocardia thermophila</name>
    <dbReference type="NCBI Taxonomy" id="1848"/>
    <lineage>
        <taxon>Bacteria</taxon>
        <taxon>Bacillati</taxon>
        <taxon>Actinomycetota</taxon>
        <taxon>Actinomycetes</taxon>
        <taxon>Pseudonocardiales</taxon>
        <taxon>Pseudonocardiaceae</taxon>
        <taxon>Pseudonocardia</taxon>
    </lineage>
</organism>